<accession>A0A0L0VEJ7</accession>
<evidence type="ECO:0000256" key="2">
    <source>
        <dbReference type="SAM" id="MobiDB-lite"/>
    </source>
</evidence>
<dbReference type="GO" id="GO:0005634">
    <property type="term" value="C:nucleus"/>
    <property type="evidence" value="ECO:0007669"/>
    <property type="project" value="TreeGrafter"/>
</dbReference>
<keyword evidence="5" id="KW-1185">Reference proteome</keyword>
<proteinExistence type="predicted"/>
<dbReference type="GO" id="GO:0003887">
    <property type="term" value="F:DNA-directed DNA polymerase activity"/>
    <property type="evidence" value="ECO:0007669"/>
    <property type="project" value="UniProtKB-EC"/>
</dbReference>
<feature type="domain" description="DNA polymerase delta/zeta catalytic subunit N-terminal" evidence="3">
    <location>
        <begin position="21"/>
        <end position="102"/>
    </location>
</feature>
<dbReference type="PANTHER" id="PTHR45812:SF1">
    <property type="entry name" value="DNA POLYMERASE ZETA CATALYTIC SUBUNIT"/>
    <property type="match status" value="1"/>
</dbReference>
<gene>
    <name evidence="4" type="ORF">PSTG_08921</name>
</gene>
<dbReference type="InterPro" id="IPR030559">
    <property type="entry name" value="PolZ_Rev3"/>
</dbReference>
<comment type="catalytic activity">
    <reaction evidence="1">
        <text>DNA(n) + a 2'-deoxyribonucleoside 5'-triphosphate = DNA(n+1) + diphosphate</text>
        <dbReference type="Rhea" id="RHEA:22508"/>
        <dbReference type="Rhea" id="RHEA-COMP:17339"/>
        <dbReference type="Rhea" id="RHEA-COMP:17340"/>
        <dbReference type="ChEBI" id="CHEBI:33019"/>
        <dbReference type="ChEBI" id="CHEBI:61560"/>
        <dbReference type="ChEBI" id="CHEBI:173112"/>
        <dbReference type="EC" id="2.7.7.7"/>
    </reaction>
</comment>
<evidence type="ECO:0000313" key="5">
    <source>
        <dbReference type="Proteomes" id="UP000054564"/>
    </source>
</evidence>
<evidence type="ECO:0000259" key="3">
    <source>
        <dbReference type="Pfam" id="PF24055"/>
    </source>
</evidence>
<dbReference type="Gene3D" id="3.30.342.10">
    <property type="entry name" value="DNA Polymerase, chain B, domain 1"/>
    <property type="match status" value="1"/>
</dbReference>
<reference evidence="5" key="1">
    <citation type="submission" date="2014-03" db="EMBL/GenBank/DDBJ databases">
        <title>The Genome Sequence of Puccinia striiformis f. sp. tritici PST-78.</title>
        <authorList>
            <consortium name="The Broad Institute Genome Sequencing Platform"/>
            <person name="Cuomo C."/>
            <person name="Hulbert S."/>
            <person name="Chen X."/>
            <person name="Walker B."/>
            <person name="Young S.K."/>
            <person name="Zeng Q."/>
            <person name="Gargeya S."/>
            <person name="Fitzgerald M."/>
            <person name="Haas B."/>
            <person name="Abouelleil A."/>
            <person name="Alvarado L."/>
            <person name="Arachchi H.M."/>
            <person name="Berlin A.M."/>
            <person name="Chapman S.B."/>
            <person name="Goldberg J."/>
            <person name="Griggs A."/>
            <person name="Gujja S."/>
            <person name="Hansen M."/>
            <person name="Howarth C."/>
            <person name="Imamovic A."/>
            <person name="Larimer J."/>
            <person name="McCowan C."/>
            <person name="Montmayeur A."/>
            <person name="Murphy C."/>
            <person name="Neiman D."/>
            <person name="Pearson M."/>
            <person name="Priest M."/>
            <person name="Roberts A."/>
            <person name="Saif S."/>
            <person name="Shea T."/>
            <person name="Sisk P."/>
            <person name="Sykes S."/>
            <person name="Wortman J."/>
            <person name="Nusbaum C."/>
            <person name="Birren B."/>
        </authorList>
    </citation>
    <scope>NUCLEOTIDE SEQUENCE [LARGE SCALE GENOMIC DNA]</scope>
    <source>
        <strain evidence="5">race PST-78</strain>
    </source>
</reference>
<dbReference type="InterPro" id="IPR012337">
    <property type="entry name" value="RNaseH-like_sf"/>
</dbReference>
<dbReference type="GO" id="GO:0042276">
    <property type="term" value="P:error-prone translesion synthesis"/>
    <property type="evidence" value="ECO:0007669"/>
    <property type="project" value="TreeGrafter"/>
</dbReference>
<name>A0A0L0VEJ7_9BASI</name>
<organism evidence="4 5">
    <name type="scientific">Puccinia striiformis f. sp. tritici PST-78</name>
    <dbReference type="NCBI Taxonomy" id="1165861"/>
    <lineage>
        <taxon>Eukaryota</taxon>
        <taxon>Fungi</taxon>
        <taxon>Dikarya</taxon>
        <taxon>Basidiomycota</taxon>
        <taxon>Pucciniomycotina</taxon>
        <taxon>Pucciniomycetes</taxon>
        <taxon>Pucciniales</taxon>
        <taxon>Pucciniaceae</taxon>
        <taxon>Puccinia</taxon>
    </lineage>
</organism>
<dbReference type="GO" id="GO:0000724">
    <property type="term" value="P:double-strand break repair via homologous recombination"/>
    <property type="evidence" value="ECO:0007669"/>
    <property type="project" value="TreeGrafter"/>
</dbReference>
<dbReference type="Proteomes" id="UP000054564">
    <property type="component" value="Unassembled WGS sequence"/>
</dbReference>
<dbReference type="STRING" id="1165861.A0A0L0VEJ7"/>
<feature type="region of interest" description="Disordered" evidence="2">
    <location>
        <begin position="263"/>
        <end position="290"/>
    </location>
</feature>
<dbReference type="Pfam" id="PF24055">
    <property type="entry name" value="POL3_N"/>
    <property type="match status" value="1"/>
</dbReference>
<dbReference type="AlphaFoldDB" id="A0A0L0VEJ7"/>
<feature type="region of interest" description="Disordered" evidence="2">
    <location>
        <begin position="212"/>
        <end position="236"/>
    </location>
</feature>
<dbReference type="GO" id="GO:0016035">
    <property type="term" value="C:zeta DNA polymerase complex"/>
    <property type="evidence" value="ECO:0007669"/>
    <property type="project" value="InterPro"/>
</dbReference>
<evidence type="ECO:0000313" key="4">
    <source>
        <dbReference type="EMBL" id="KNE97700.1"/>
    </source>
</evidence>
<dbReference type="SUPFAM" id="SSF53098">
    <property type="entry name" value="Ribonuclease H-like"/>
    <property type="match status" value="1"/>
</dbReference>
<dbReference type="EMBL" id="AJIL01000064">
    <property type="protein sequence ID" value="KNE97700.1"/>
    <property type="molecule type" value="Genomic_DNA"/>
</dbReference>
<dbReference type="InterPro" id="IPR056435">
    <property type="entry name" value="DPOD/Z_N"/>
</dbReference>
<sequence length="290" mass="33190">MFGATQAGQRVGAHVHGAMLYFYVQYEAGIGPDIVHNYIRRLGAALNYTTAASLGKISSAQPGDQSRHQHIAYIALCKGIPFYGFHVGHCYLLKIYCSQPKFKKRMAKLVLTGKVMSPGVNACYPDTHGTREESTGPIYLATNVSESQMAHIDLTKSSHCPLELDCTVADIINQHWVKERQLHQDFVEFLEHPILNDKKLVQSVKELWEDKRRRHQKHSQTGPEEVRETGPASQRDYLRGEQPQWFMEPMFRTQIQEIIRQKQQNVTEDNKHNQAKRKTAFQHFTMAQST</sequence>
<evidence type="ECO:0000256" key="1">
    <source>
        <dbReference type="ARBA" id="ARBA00049244"/>
    </source>
</evidence>
<protein>
    <recommendedName>
        <fullName evidence="3">DNA polymerase delta/zeta catalytic subunit N-terminal domain-containing protein</fullName>
    </recommendedName>
</protein>
<comment type="caution">
    <text evidence="4">The sequence shown here is derived from an EMBL/GenBank/DDBJ whole genome shotgun (WGS) entry which is preliminary data.</text>
</comment>
<dbReference type="PANTHER" id="PTHR45812">
    <property type="entry name" value="DNA POLYMERASE ZETA CATALYTIC SUBUNIT"/>
    <property type="match status" value="1"/>
</dbReference>